<sequence length="133" mass="15448">MELINALEKLIEQHLKDYLFTLHHYSIYTMDNIITVSGKRKEDDISEFNLLRLGISEEHREFLIPNIFIPKEDRKKGIGLGLIAFIYEIAQKLNFGLALVQMTDSFREKMVKRGALETGIYDCLEIVQSTNLK</sequence>
<organism evidence="1 2">
    <name type="scientific">Psychroserpens ponticola</name>
    <dbReference type="NCBI Taxonomy" id="2932268"/>
    <lineage>
        <taxon>Bacteria</taxon>
        <taxon>Pseudomonadati</taxon>
        <taxon>Bacteroidota</taxon>
        <taxon>Flavobacteriia</taxon>
        <taxon>Flavobacteriales</taxon>
        <taxon>Flavobacteriaceae</taxon>
        <taxon>Psychroserpens</taxon>
    </lineage>
</organism>
<evidence type="ECO:0000313" key="2">
    <source>
        <dbReference type="Proteomes" id="UP001202717"/>
    </source>
</evidence>
<protein>
    <recommendedName>
        <fullName evidence="3">GNAT family N-acetyltransferase</fullName>
    </recommendedName>
</protein>
<reference evidence="1 2" key="1">
    <citation type="submission" date="2023-01" db="EMBL/GenBank/DDBJ databases">
        <title>Psychroserpens ponticola sp. nov., isolated from seawater.</title>
        <authorList>
            <person name="Kristyanto S."/>
            <person name="Jung J."/>
            <person name="Kim J.M."/>
            <person name="Jeon C.O."/>
        </authorList>
    </citation>
    <scope>NUCLEOTIDE SEQUENCE [LARGE SCALE GENOMIC DNA]</scope>
    <source>
        <strain evidence="1 2">MSW6</strain>
    </source>
</reference>
<dbReference type="RefSeq" id="WP_249997341.1">
    <property type="nucleotide sequence ID" value="NZ_CP116221.1"/>
</dbReference>
<accession>A0ABY7RTI5</accession>
<name>A0ABY7RTI5_9FLAO</name>
<evidence type="ECO:0008006" key="3">
    <source>
        <dbReference type="Google" id="ProtNLM"/>
    </source>
</evidence>
<gene>
    <name evidence="1" type="ORF">MUN68_009170</name>
</gene>
<dbReference type="Proteomes" id="UP001202717">
    <property type="component" value="Chromosome"/>
</dbReference>
<proteinExistence type="predicted"/>
<keyword evidence="2" id="KW-1185">Reference proteome</keyword>
<evidence type="ECO:0000313" key="1">
    <source>
        <dbReference type="EMBL" id="WCO00244.1"/>
    </source>
</evidence>
<dbReference type="EMBL" id="CP116221">
    <property type="protein sequence ID" value="WCO00244.1"/>
    <property type="molecule type" value="Genomic_DNA"/>
</dbReference>